<dbReference type="AlphaFoldDB" id="A0A7X5R1Z5"/>
<evidence type="ECO:0000313" key="5">
    <source>
        <dbReference type="Proteomes" id="UP000541033"/>
    </source>
</evidence>
<evidence type="ECO:0000256" key="2">
    <source>
        <dbReference type="ARBA" id="ARBA00023239"/>
    </source>
</evidence>
<protein>
    <submittedName>
        <fullName evidence="4">L-fuculose-phosphate aldolase</fullName>
        <ecNumber evidence="4">4.1.2.17</ecNumber>
    </submittedName>
</protein>
<dbReference type="Gene3D" id="3.40.225.10">
    <property type="entry name" value="Class II aldolase/adducin N-terminal domain"/>
    <property type="match status" value="1"/>
</dbReference>
<proteinExistence type="predicted"/>
<sequence>MSDARIGTEWDETIAAFRSVGKAGVRQNLVIASGGNFSARDLVTGNILVTASGTFLDDVTREGLSLLNERGEHIAGAAPSSEWRLHHETYRARPDATVILHLHPEVSVTVDALGQPIRQLTLDHVAYVPKIGRIPFYPNGSTELAVEAAKAMRDCDCIILGNHGCSVLSTSVADAFRKAQNLEQAARMTMSLLALGDTTTEFPQELRATAVHR</sequence>
<dbReference type="EC" id="4.1.2.17" evidence="4"/>
<comment type="caution">
    <text evidence="4">The sequence shown here is derived from an EMBL/GenBank/DDBJ whole genome shotgun (WGS) entry which is preliminary data.</text>
</comment>
<feature type="domain" description="Class II aldolase/adducin N-terminal" evidence="3">
    <location>
        <begin position="15"/>
        <end position="190"/>
    </location>
</feature>
<dbReference type="Proteomes" id="UP000541033">
    <property type="component" value="Unassembled WGS sequence"/>
</dbReference>
<name>A0A7X5R1Z5_9MICO</name>
<gene>
    <name evidence="4" type="ORF">FHX76_001783</name>
</gene>
<dbReference type="InterPro" id="IPR001303">
    <property type="entry name" value="Aldolase_II/adducin_N"/>
</dbReference>
<dbReference type="GO" id="GO:0008738">
    <property type="term" value="F:L-fuculose-phosphate aldolase activity"/>
    <property type="evidence" value="ECO:0007669"/>
    <property type="project" value="UniProtKB-EC"/>
</dbReference>
<evidence type="ECO:0000313" key="4">
    <source>
        <dbReference type="EMBL" id="NIH53915.1"/>
    </source>
</evidence>
<evidence type="ECO:0000259" key="3">
    <source>
        <dbReference type="SMART" id="SM01007"/>
    </source>
</evidence>
<organism evidence="4 5">
    <name type="scientific">Lysinibacter cavernae</name>
    <dbReference type="NCBI Taxonomy" id="1640652"/>
    <lineage>
        <taxon>Bacteria</taxon>
        <taxon>Bacillati</taxon>
        <taxon>Actinomycetota</taxon>
        <taxon>Actinomycetes</taxon>
        <taxon>Micrococcales</taxon>
        <taxon>Microbacteriaceae</taxon>
        <taxon>Lysinibacter</taxon>
    </lineage>
</organism>
<dbReference type="SUPFAM" id="SSF53639">
    <property type="entry name" value="AraD/HMP-PK domain-like"/>
    <property type="match status" value="1"/>
</dbReference>
<dbReference type="InterPro" id="IPR036409">
    <property type="entry name" value="Aldolase_II/adducin_N_sf"/>
</dbReference>
<dbReference type="GO" id="GO:0005829">
    <property type="term" value="C:cytosol"/>
    <property type="evidence" value="ECO:0007669"/>
    <property type="project" value="TreeGrafter"/>
</dbReference>
<accession>A0A7X5R1Z5</accession>
<keyword evidence="5" id="KW-1185">Reference proteome</keyword>
<keyword evidence="2 4" id="KW-0456">Lyase</keyword>
<dbReference type="GO" id="GO:0046872">
    <property type="term" value="F:metal ion binding"/>
    <property type="evidence" value="ECO:0007669"/>
    <property type="project" value="UniProtKB-KW"/>
</dbReference>
<evidence type="ECO:0000256" key="1">
    <source>
        <dbReference type="ARBA" id="ARBA00022723"/>
    </source>
</evidence>
<dbReference type="PANTHER" id="PTHR22789">
    <property type="entry name" value="FUCULOSE PHOSPHATE ALDOLASE"/>
    <property type="match status" value="1"/>
</dbReference>
<dbReference type="GO" id="GO:0019323">
    <property type="term" value="P:pentose catabolic process"/>
    <property type="evidence" value="ECO:0007669"/>
    <property type="project" value="TreeGrafter"/>
</dbReference>
<keyword evidence="1" id="KW-0479">Metal-binding</keyword>
<reference evidence="4 5" key="1">
    <citation type="submission" date="2020-02" db="EMBL/GenBank/DDBJ databases">
        <title>Sequencing the genomes of 1000 actinobacteria strains.</title>
        <authorList>
            <person name="Klenk H.-P."/>
        </authorList>
    </citation>
    <scope>NUCLEOTIDE SEQUENCE [LARGE SCALE GENOMIC DNA]</scope>
    <source>
        <strain evidence="4 5">DSM 27960</strain>
    </source>
</reference>
<dbReference type="InterPro" id="IPR050197">
    <property type="entry name" value="Aldolase_class_II_sugar_metab"/>
</dbReference>
<dbReference type="EMBL" id="JAAMOX010000001">
    <property type="protein sequence ID" value="NIH53915.1"/>
    <property type="molecule type" value="Genomic_DNA"/>
</dbReference>
<dbReference type="SMART" id="SM01007">
    <property type="entry name" value="Aldolase_II"/>
    <property type="match status" value="1"/>
</dbReference>
<dbReference type="Pfam" id="PF00596">
    <property type="entry name" value="Aldolase_II"/>
    <property type="match status" value="1"/>
</dbReference>
<dbReference type="RefSeq" id="WP_167149917.1">
    <property type="nucleotide sequence ID" value="NZ_JAAMOX010000001.1"/>
</dbReference>
<dbReference type="PANTHER" id="PTHR22789:SF0">
    <property type="entry name" value="3-OXO-TETRONATE 4-PHOSPHATE DECARBOXYLASE-RELATED"/>
    <property type="match status" value="1"/>
</dbReference>